<comment type="caution">
    <text evidence="3">The sequence shown here is derived from an EMBL/GenBank/DDBJ whole genome shotgun (WGS) entry which is preliminary data.</text>
</comment>
<evidence type="ECO:0000313" key="4">
    <source>
        <dbReference type="Proteomes" id="UP001054857"/>
    </source>
</evidence>
<protein>
    <submittedName>
        <fullName evidence="3">Uncharacterized protein</fullName>
    </submittedName>
</protein>
<feature type="compositionally biased region" description="Acidic residues" evidence="2">
    <location>
        <begin position="178"/>
        <end position="200"/>
    </location>
</feature>
<dbReference type="SUPFAM" id="SSF52047">
    <property type="entry name" value="RNI-like"/>
    <property type="match status" value="1"/>
</dbReference>
<dbReference type="InterPro" id="IPR032675">
    <property type="entry name" value="LRR_dom_sf"/>
</dbReference>
<feature type="compositionally biased region" description="Low complexity" evidence="2">
    <location>
        <begin position="388"/>
        <end position="443"/>
    </location>
</feature>
<evidence type="ECO:0000256" key="1">
    <source>
        <dbReference type="ARBA" id="ARBA00004430"/>
    </source>
</evidence>
<feature type="region of interest" description="Disordered" evidence="2">
    <location>
        <begin position="1"/>
        <end position="37"/>
    </location>
</feature>
<reference evidence="3 4" key="1">
    <citation type="journal article" date="2021" name="Sci. Rep.">
        <title>Genome sequencing of the multicellular alga Astrephomene provides insights into convergent evolution of germ-soma differentiation.</title>
        <authorList>
            <person name="Yamashita S."/>
            <person name="Yamamoto K."/>
            <person name="Matsuzaki R."/>
            <person name="Suzuki S."/>
            <person name="Yamaguchi H."/>
            <person name="Hirooka S."/>
            <person name="Minakuchi Y."/>
            <person name="Miyagishima S."/>
            <person name="Kawachi M."/>
            <person name="Toyoda A."/>
            <person name="Nozaki H."/>
        </authorList>
    </citation>
    <scope>NUCLEOTIDE SEQUENCE [LARGE SCALE GENOMIC DNA]</scope>
    <source>
        <strain evidence="3 4">NIES-4017</strain>
    </source>
</reference>
<evidence type="ECO:0000313" key="3">
    <source>
        <dbReference type="EMBL" id="GFR49097.1"/>
    </source>
</evidence>
<dbReference type="Gene3D" id="3.80.10.10">
    <property type="entry name" value="Ribonuclease Inhibitor"/>
    <property type="match status" value="1"/>
</dbReference>
<feature type="region of interest" description="Disordered" evidence="2">
    <location>
        <begin position="347"/>
        <end position="463"/>
    </location>
</feature>
<feature type="compositionally biased region" description="Pro residues" evidence="2">
    <location>
        <begin position="369"/>
        <end position="380"/>
    </location>
</feature>
<dbReference type="GO" id="GO:0005930">
    <property type="term" value="C:axoneme"/>
    <property type="evidence" value="ECO:0007669"/>
    <property type="project" value="UniProtKB-SubCell"/>
</dbReference>
<comment type="subcellular location">
    <subcellularLocation>
        <location evidence="1">Cytoplasm</location>
        <location evidence="1">Cytoskeleton</location>
        <location evidence="1">Cilium axoneme</location>
    </subcellularLocation>
</comment>
<feature type="compositionally biased region" description="Low complexity" evidence="2">
    <location>
        <begin position="67"/>
        <end position="76"/>
    </location>
</feature>
<feature type="compositionally biased region" description="Low complexity" evidence="2">
    <location>
        <begin position="1"/>
        <end position="20"/>
    </location>
</feature>
<organism evidence="3 4">
    <name type="scientific">Astrephomene gubernaculifera</name>
    <dbReference type="NCBI Taxonomy" id="47775"/>
    <lineage>
        <taxon>Eukaryota</taxon>
        <taxon>Viridiplantae</taxon>
        <taxon>Chlorophyta</taxon>
        <taxon>core chlorophytes</taxon>
        <taxon>Chlorophyceae</taxon>
        <taxon>CS clade</taxon>
        <taxon>Chlamydomonadales</taxon>
        <taxon>Astrephomenaceae</taxon>
        <taxon>Astrephomene</taxon>
    </lineage>
</organism>
<sequence length="658" mass="68583">VAAAGAPPAAAAGSSQQQPQQPQPQPAVPAQQTREQQEEYLSGLLHTVWQLQQQLRQEQALMQQQPQAAAAVAEGEQGAEDEDGAAPAAALAAGNNTNNNNNNNAVIAALQQHIANLLQVQNVGPLWQALVDHTAQEVAEQLQQLQQGEGGEGAAAAGGGVGAGGGGHVAGIVGLDEEGEEGEGAEGEGAEEEEEQEEDNAPPHESELMRNALRATAAAQAHLEPLAGLRGRLQQLLIEFGPEGSTCFITQSLVRALEPLAPGLRSLHLLSWNMEGLMLSAPEPLCFTAFTALRSLTVANRICPDSQVNFAAPLPETAGHVIYTGQLPRTLKSLCANRVNIVAGMPPSPAPAPAPAATATAQPAAAQHQPPPPPPPPQPQQQPGAGGAASQSGTATAATTSQQPGQAGPAGTAAAASTTFTTTTGSKHTPSSTPAAASTSTSLPPQPTSAPPPPPPPAPAPHLIAPSLHHLWLADCNVRGGNPEQLAAAMPCLQTLVIRHVSKPDDLPAALVGALRGCRDLSTLGLGGFSHRQLGALQGLTQLRHLMLDPRRVEDAELDEELVLDVVPGEGDRSLAFHEDVMSLVAAGGQRLRSVWLPDWAVPPHQLVQWQTQVAQVAPLAALRLVEHHYFWRLPAPVGCPEVQDRLQWWGFDAWNVL</sequence>
<keyword evidence="4" id="KW-1185">Reference proteome</keyword>
<gene>
    <name evidence="3" type="ORF">Agub_g10890</name>
</gene>
<dbReference type="AlphaFoldDB" id="A0AAD3DXP8"/>
<evidence type="ECO:0000256" key="2">
    <source>
        <dbReference type="SAM" id="MobiDB-lite"/>
    </source>
</evidence>
<dbReference type="EMBL" id="BMAR01000028">
    <property type="protein sequence ID" value="GFR49097.1"/>
    <property type="molecule type" value="Genomic_DNA"/>
</dbReference>
<feature type="compositionally biased region" description="Low complexity" evidence="2">
    <location>
        <begin position="355"/>
        <end position="368"/>
    </location>
</feature>
<accession>A0AAD3DXP8</accession>
<proteinExistence type="predicted"/>
<feature type="region of interest" description="Disordered" evidence="2">
    <location>
        <begin position="67"/>
        <end position="86"/>
    </location>
</feature>
<name>A0AAD3DXP8_9CHLO</name>
<feature type="region of interest" description="Disordered" evidence="2">
    <location>
        <begin position="178"/>
        <end position="206"/>
    </location>
</feature>
<feature type="non-terminal residue" evidence="3">
    <location>
        <position position="1"/>
    </location>
</feature>
<dbReference type="Proteomes" id="UP001054857">
    <property type="component" value="Unassembled WGS sequence"/>
</dbReference>
<feature type="compositionally biased region" description="Pro residues" evidence="2">
    <location>
        <begin position="444"/>
        <end position="460"/>
    </location>
</feature>